<comment type="caution">
    <text evidence="4">The sequence shown here is derived from an EMBL/GenBank/DDBJ whole genome shotgun (WGS) entry which is preliminary data.</text>
</comment>
<gene>
    <name evidence="4" type="ORF">EVOR1521_LOCUS24612</name>
</gene>
<evidence type="ECO:0000313" key="5">
    <source>
        <dbReference type="Proteomes" id="UP001178507"/>
    </source>
</evidence>
<dbReference type="PROSITE" id="PS50302">
    <property type="entry name" value="PUM"/>
    <property type="match status" value="1"/>
</dbReference>
<dbReference type="EMBL" id="CAUJNA010003416">
    <property type="protein sequence ID" value="CAJ1401477.1"/>
    <property type="molecule type" value="Genomic_DNA"/>
</dbReference>
<feature type="repeat" description="Pumilio" evidence="2">
    <location>
        <begin position="80"/>
        <end position="115"/>
    </location>
</feature>
<keyword evidence="5" id="KW-1185">Reference proteome</keyword>
<dbReference type="InterPro" id="IPR011989">
    <property type="entry name" value="ARM-like"/>
</dbReference>
<evidence type="ECO:0000256" key="2">
    <source>
        <dbReference type="PROSITE-ProRule" id="PRU00317"/>
    </source>
</evidence>
<evidence type="ECO:0000256" key="1">
    <source>
        <dbReference type="ARBA" id="ARBA00022737"/>
    </source>
</evidence>
<feature type="domain" description="PUM-HD" evidence="3">
    <location>
        <begin position="16"/>
        <end position="169"/>
    </location>
</feature>
<organism evidence="4 5">
    <name type="scientific">Effrenium voratum</name>
    <dbReference type="NCBI Taxonomy" id="2562239"/>
    <lineage>
        <taxon>Eukaryota</taxon>
        <taxon>Sar</taxon>
        <taxon>Alveolata</taxon>
        <taxon>Dinophyceae</taxon>
        <taxon>Suessiales</taxon>
        <taxon>Symbiodiniaceae</taxon>
        <taxon>Effrenium</taxon>
    </lineage>
</organism>
<dbReference type="Gene3D" id="1.25.10.10">
    <property type="entry name" value="Leucine-rich Repeat Variant"/>
    <property type="match status" value="1"/>
</dbReference>
<dbReference type="GO" id="GO:0005737">
    <property type="term" value="C:cytoplasm"/>
    <property type="evidence" value="ECO:0007669"/>
    <property type="project" value="TreeGrafter"/>
</dbReference>
<evidence type="ECO:0000259" key="3">
    <source>
        <dbReference type="PROSITE" id="PS50303"/>
    </source>
</evidence>
<proteinExistence type="predicted"/>
<dbReference type="SMART" id="SM00025">
    <property type="entry name" value="Pumilio"/>
    <property type="match status" value="3"/>
</dbReference>
<protein>
    <recommendedName>
        <fullName evidence="3">PUM-HD domain-containing protein</fullName>
    </recommendedName>
</protein>
<name>A0AA36J8A9_9DINO</name>
<dbReference type="PANTHER" id="PTHR12537">
    <property type="entry name" value="RNA BINDING PROTEIN PUMILIO-RELATED"/>
    <property type="match status" value="1"/>
</dbReference>
<dbReference type="PANTHER" id="PTHR12537:SF13">
    <property type="entry name" value="PUMILIO HOMOLOGY DOMAIN FAMILY MEMBER 4"/>
    <property type="match status" value="1"/>
</dbReference>
<sequence length="169" mass="18898">MGRVIFGEMNLPSALAKTESEPDRKPARSAFKLAQLEEMFANNTYTSNIYAISKDQAGCRMLQHKLDEAGPEVFTIVFKEVVVHSVELMMDPFGNYLCQKIMEMANPAQLEILVECCHSHLVSISLNMHGARAVQKLIDLVRIVPVCMQRLVAPPCMLGQWGGTNFENL</sequence>
<dbReference type="AlphaFoldDB" id="A0AA36J8A9"/>
<dbReference type="PROSITE" id="PS50303">
    <property type="entry name" value="PUM_HD"/>
    <property type="match status" value="1"/>
</dbReference>
<dbReference type="SUPFAM" id="SSF48371">
    <property type="entry name" value="ARM repeat"/>
    <property type="match status" value="1"/>
</dbReference>
<dbReference type="GO" id="GO:0010608">
    <property type="term" value="P:post-transcriptional regulation of gene expression"/>
    <property type="evidence" value="ECO:0007669"/>
    <property type="project" value="TreeGrafter"/>
</dbReference>
<reference evidence="4" key="1">
    <citation type="submission" date="2023-08" db="EMBL/GenBank/DDBJ databases">
        <authorList>
            <person name="Chen Y."/>
            <person name="Shah S."/>
            <person name="Dougan E. K."/>
            <person name="Thang M."/>
            <person name="Chan C."/>
        </authorList>
    </citation>
    <scope>NUCLEOTIDE SEQUENCE</scope>
</reference>
<dbReference type="GO" id="GO:0003729">
    <property type="term" value="F:mRNA binding"/>
    <property type="evidence" value="ECO:0007669"/>
    <property type="project" value="TreeGrafter"/>
</dbReference>
<dbReference type="Proteomes" id="UP001178507">
    <property type="component" value="Unassembled WGS sequence"/>
</dbReference>
<dbReference type="InterPro" id="IPR001313">
    <property type="entry name" value="Pumilio_RNA-bd_rpt"/>
</dbReference>
<dbReference type="InterPro" id="IPR033133">
    <property type="entry name" value="PUM-HD"/>
</dbReference>
<dbReference type="Pfam" id="PF00806">
    <property type="entry name" value="PUF"/>
    <property type="match status" value="3"/>
</dbReference>
<keyword evidence="1" id="KW-0677">Repeat</keyword>
<accession>A0AA36J8A9</accession>
<evidence type="ECO:0000313" key="4">
    <source>
        <dbReference type="EMBL" id="CAJ1401477.1"/>
    </source>
</evidence>
<dbReference type="InterPro" id="IPR016024">
    <property type="entry name" value="ARM-type_fold"/>
</dbReference>